<feature type="chain" id="PRO_5020910841" evidence="1">
    <location>
        <begin position="30"/>
        <end position="116"/>
    </location>
</feature>
<evidence type="ECO:0000313" key="3">
    <source>
        <dbReference type="Proteomes" id="UP000308430"/>
    </source>
</evidence>
<feature type="signal peptide" evidence="1">
    <location>
        <begin position="1"/>
        <end position="29"/>
    </location>
</feature>
<proteinExistence type="predicted"/>
<sequence>MTSLASPNKLFAMLLCGSLLGLGAATVEAHGGSRWAQVGPAWGGQRDHRPGYDRHRGPREVVVVRERYYQPPPRVVQRHYYYPPYPAYPAYYDRGYRRAPAPAVVINLPPVVIPLR</sequence>
<reference evidence="2 3" key="1">
    <citation type="submission" date="2019-04" db="EMBL/GenBank/DDBJ databases">
        <title>Azoarcus nasutitermitis sp. nov. isolated from termite nest.</title>
        <authorList>
            <person name="Lin S.-Y."/>
            <person name="Hameed A."/>
            <person name="Hsu Y.-H."/>
            <person name="Young C.-C."/>
        </authorList>
    </citation>
    <scope>NUCLEOTIDE SEQUENCE [LARGE SCALE GENOMIC DNA]</scope>
    <source>
        <strain evidence="2 3">CC-YHH838</strain>
    </source>
</reference>
<dbReference type="AlphaFoldDB" id="A0A4S4ALZ2"/>
<keyword evidence="3" id="KW-1185">Reference proteome</keyword>
<keyword evidence="1" id="KW-0732">Signal</keyword>
<accession>A0A4S4ALZ2</accession>
<evidence type="ECO:0000256" key="1">
    <source>
        <dbReference type="SAM" id="SignalP"/>
    </source>
</evidence>
<evidence type="ECO:0000313" key="2">
    <source>
        <dbReference type="EMBL" id="THF60587.1"/>
    </source>
</evidence>
<comment type="caution">
    <text evidence="2">The sequence shown here is derived from an EMBL/GenBank/DDBJ whole genome shotgun (WGS) entry which is preliminary data.</text>
</comment>
<organism evidence="2 3">
    <name type="scientific">Pseudothauera nasutitermitis</name>
    <dbReference type="NCBI Taxonomy" id="2565930"/>
    <lineage>
        <taxon>Bacteria</taxon>
        <taxon>Pseudomonadati</taxon>
        <taxon>Pseudomonadota</taxon>
        <taxon>Betaproteobacteria</taxon>
        <taxon>Rhodocyclales</taxon>
        <taxon>Zoogloeaceae</taxon>
        <taxon>Pseudothauera</taxon>
    </lineage>
</organism>
<dbReference type="EMBL" id="SSOC01000012">
    <property type="protein sequence ID" value="THF60587.1"/>
    <property type="molecule type" value="Genomic_DNA"/>
</dbReference>
<dbReference type="Proteomes" id="UP000308430">
    <property type="component" value="Unassembled WGS sequence"/>
</dbReference>
<name>A0A4S4ALZ2_9RHOO</name>
<dbReference type="RefSeq" id="WP_136350390.1">
    <property type="nucleotide sequence ID" value="NZ_SSOC01000012.1"/>
</dbReference>
<gene>
    <name evidence="2" type="ORF">E6C76_21840</name>
</gene>
<protein>
    <submittedName>
        <fullName evidence="2">Uncharacterized protein</fullName>
    </submittedName>
</protein>